<gene>
    <name evidence="8" type="ORF">AB4566_11680</name>
</gene>
<dbReference type="Gene3D" id="3.40.50.150">
    <property type="entry name" value="Vaccinia Virus protein VP39"/>
    <property type="match status" value="1"/>
</dbReference>
<dbReference type="InterPro" id="IPR036804">
    <property type="entry name" value="CheR_N_sf"/>
</dbReference>
<dbReference type="PANTHER" id="PTHR24422:SF26">
    <property type="entry name" value="CHEMOTAXIS PROTEIN METHYLTRANSFERASE"/>
    <property type="match status" value="1"/>
</dbReference>
<dbReference type="InterPro" id="IPR000780">
    <property type="entry name" value="CheR_MeTrfase"/>
</dbReference>
<dbReference type="InterPro" id="IPR022641">
    <property type="entry name" value="CheR_N"/>
</dbReference>
<organism evidence="8 9">
    <name type="scientific">Vibrio gallaecicus</name>
    <dbReference type="NCBI Taxonomy" id="552386"/>
    <lineage>
        <taxon>Bacteria</taxon>
        <taxon>Pseudomonadati</taxon>
        <taxon>Pseudomonadota</taxon>
        <taxon>Gammaproteobacteria</taxon>
        <taxon>Vibrionales</taxon>
        <taxon>Vibrionaceae</taxon>
        <taxon>Vibrio</taxon>
    </lineage>
</organism>
<evidence type="ECO:0000259" key="7">
    <source>
        <dbReference type="PROSITE" id="PS50123"/>
    </source>
</evidence>
<keyword evidence="4 6" id="KW-0808">Transferase</keyword>
<dbReference type="InterPro" id="IPR026024">
    <property type="entry name" value="Chemotaxis_MeTrfase_CheR"/>
</dbReference>
<dbReference type="PANTHER" id="PTHR24422">
    <property type="entry name" value="CHEMOTAXIS PROTEIN METHYLTRANSFERASE"/>
    <property type="match status" value="1"/>
</dbReference>
<evidence type="ECO:0000313" key="9">
    <source>
        <dbReference type="Proteomes" id="UP001570417"/>
    </source>
</evidence>
<keyword evidence="5 6" id="KW-0949">S-adenosyl-L-methionine</keyword>
<evidence type="ECO:0000256" key="4">
    <source>
        <dbReference type="ARBA" id="ARBA00022679"/>
    </source>
</evidence>
<evidence type="ECO:0000256" key="6">
    <source>
        <dbReference type="PIRNR" id="PIRNR000410"/>
    </source>
</evidence>
<dbReference type="EC" id="2.1.1.80" evidence="6"/>
<evidence type="ECO:0000313" key="8">
    <source>
        <dbReference type="EMBL" id="MFA0568935.1"/>
    </source>
</evidence>
<feature type="domain" description="CheR-type methyltransferase" evidence="7">
    <location>
        <begin position="1"/>
        <end position="271"/>
    </location>
</feature>
<keyword evidence="3 6" id="KW-0489">Methyltransferase</keyword>
<dbReference type="PROSITE" id="PS50123">
    <property type="entry name" value="CHER"/>
    <property type="match status" value="1"/>
</dbReference>
<dbReference type="SUPFAM" id="SSF53335">
    <property type="entry name" value="S-adenosyl-L-methionine-dependent methyltransferases"/>
    <property type="match status" value="1"/>
</dbReference>
<dbReference type="Proteomes" id="UP001570417">
    <property type="component" value="Unassembled WGS sequence"/>
</dbReference>
<dbReference type="PIRSF" id="PIRSF000410">
    <property type="entry name" value="CheR"/>
    <property type="match status" value="1"/>
</dbReference>
<dbReference type="Gene3D" id="1.10.155.10">
    <property type="entry name" value="Chemotaxis receptor methyltransferase CheR, N-terminal domain"/>
    <property type="match status" value="1"/>
</dbReference>
<reference evidence="8 9" key="1">
    <citation type="journal article" date="2024" name="ISME J.">
        <title>Tailless and filamentous prophages are predominant in marine Vibrio.</title>
        <authorList>
            <person name="Steensen K."/>
            <person name="Seneca J."/>
            <person name="Bartlau N."/>
            <person name="Yu X.A."/>
            <person name="Hussain F.A."/>
            <person name="Polz M.F."/>
        </authorList>
    </citation>
    <scope>NUCLEOTIDE SEQUENCE [LARGE SCALE GENOMIC DNA]</scope>
    <source>
        <strain evidence="8 9">10N.222.51.A1</strain>
    </source>
</reference>
<protein>
    <recommendedName>
        <fullName evidence="6">Chemotaxis protein methyltransferase</fullName>
        <ecNumber evidence="6">2.1.1.80</ecNumber>
    </recommendedName>
</protein>
<evidence type="ECO:0000256" key="2">
    <source>
        <dbReference type="ARBA" id="ARBA00002759"/>
    </source>
</evidence>
<evidence type="ECO:0000256" key="5">
    <source>
        <dbReference type="ARBA" id="ARBA00022691"/>
    </source>
</evidence>
<proteinExistence type="predicted"/>
<dbReference type="PRINTS" id="PR00996">
    <property type="entry name" value="CHERMTFRASE"/>
</dbReference>
<keyword evidence="9" id="KW-1185">Reference proteome</keyword>
<dbReference type="InterPro" id="IPR029063">
    <property type="entry name" value="SAM-dependent_MTases_sf"/>
</dbReference>
<comment type="caution">
    <text evidence="8">The sequence shown here is derived from an EMBL/GenBank/DDBJ whole genome shotgun (WGS) entry which is preliminary data.</text>
</comment>
<dbReference type="EMBL" id="JBFRUW010000042">
    <property type="protein sequence ID" value="MFA0568935.1"/>
    <property type="molecule type" value="Genomic_DNA"/>
</dbReference>
<dbReference type="SUPFAM" id="SSF47757">
    <property type="entry name" value="Chemotaxis receptor methyltransferase CheR, N-terminal domain"/>
    <property type="match status" value="1"/>
</dbReference>
<sequence>MTELSDSGFKHIQRLFENHTGIQLADHKKMAVANRLFGRLNHFNFDDFGDYLSLLDQTSHQRELQIFIDKLTTHETYFFREKDQFDWLEEHLSQYKNQEPSHTISIWSAACSSGEEVYSLAMILHANLGGDGWNVFGNDISEVAIQTAQVANYPIKKAQRIPKPYRNAYCLKGVGEFEGKFTLCEEIKRRCMFTSHNLLQFDQETSIKFDIIFLRNVLIYFTPMKQKEIVDKVIDRLSFGGHLFLGHSENIVRDHSELEQVERCIYKKVSL</sequence>
<accession>A0ABV4NCA6</accession>
<dbReference type="SMART" id="SM00138">
    <property type="entry name" value="MeTrc"/>
    <property type="match status" value="1"/>
</dbReference>
<dbReference type="Pfam" id="PF03705">
    <property type="entry name" value="CheR_N"/>
    <property type="match status" value="1"/>
</dbReference>
<comment type="catalytic activity">
    <reaction evidence="1 6">
        <text>L-glutamyl-[protein] + S-adenosyl-L-methionine = [protein]-L-glutamate 5-O-methyl ester + S-adenosyl-L-homocysteine</text>
        <dbReference type="Rhea" id="RHEA:24452"/>
        <dbReference type="Rhea" id="RHEA-COMP:10208"/>
        <dbReference type="Rhea" id="RHEA-COMP:10311"/>
        <dbReference type="ChEBI" id="CHEBI:29973"/>
        <dbReference type="ChEBI" id="CHEBI:57856"/>
        <dbReference type="ChEBI" id="CHEBI:59789"/>
        <dbReference type="ChEBI" id="CHEBI:82795"/>
        <dbReference type="EC" id="2.1.1.80"/>
    </reaction>
</comment>
<comment type="function">
    <text evidence="2 6">Methylation of the membrane-bound methyl-accepting chemotaxis proteins (MCP) to form gamma-glutamyl methyl ester residues in MCP.</text>
</comment>
<name>A0ABV4NCA6_9VIBR</name>
<dbReference type="InterPro" id="IPR022642">
    <property type="entry name" value="CheR_C"/>
</dbReference>
<dbReference type="RefSeq" id="WP_137372523.1">
    <property type="nucleotide sequence ID" value="NZ_AP025490.1"/>
</dbReference>
<evidence type="ECO:0000256" key="3">
    <source>
        <dbReference type="ARBA" id="ARBA00022603"/>
    </source>
</evidence>
<evidence type="ECO:0000256" key="1">
    <source>
        <dbReference type="ARBA" id="ARBA00001541"/>
    </source>
</evidence>
<dbReference type="InterPro" id="IPR050903">
    <property type="entry name" value="Bact_Chemotaxis_MeTrfase"/>
</dbReference>
<dbReference type="Pfam" id="PF01739">
    <property type="entry name" value="CheR"/>
    <property type="match status" value="1"/>
</dbReference>